<accession>A0AAP9EAS6</accession>
<dbReference type="Proteomes" id="UP000321298">
    <property type="component" value="Chromosome"/>
</dbReference>
<dbReference type="EMBL" id="CP042387">
    <property type="protein sequence ID" value="QEA43273.1"/>
    <property type="molecule type" value="Genomic_DNA"/>
</dbReference>
<dbReference type="AlphaFoldDB" id="A0AAP9EAS6"/>
<keyword evidence="2" id="KW-1185">Reference proteome</keyword>
<proteinExistence type="predicted"/>
<name>A0AAP9EAS6_LEULA</name>
<reference evidence="1 2" key="1">
    <citation type="submission" date="2019-06" db="EMBL/GenBank/DDBJ databases">
        <title>Genome analyses of bacteria isolated from kimchi.</title>
        <authorList>
            <person name="Lee S."/>
            <person name="Ahn S."/>
            <person name="Roh S."/>
        </authorList>
    </citation>
    <scope>NUCLEOTIDE SEQUENCE [LARGE SCALE GENOMIC DNA]</scope>
    <source>
        <strain evidence="1 2">CBA3625</strain>
    </source>
</reference>
<protein>
    <submittedName>
        <fullName evidence="1">Uncharacterized protein</fullName>
    </submittedName>
</protein>
<evidence type="ECO:0000313" key="2">
    <source>
        <dbReference type="Proteomes" id="UP000321298"/>
    </source>
</evidence>
<sequence>MKVVDKQVFIVGYRYSDNDPWETSGSIYWNLEDDKANANTQQFHMPDLKIKIFKMGRAVPVEGE</sequence>
<gene>
    <name evidence="1" type="ORF">FGL83_00490</name>
</gene>
<evidence type="ECO:0000313" key="1">
    <source>
        <dbReference type="EMBL" id="QEA43273.1"/>
    </source>
</evidence>
<organism evidence="1 2">
    <name type="scientific">Leuconostoc lactis</name>
    <dbReference type="NCBI Taxonomy" id="1246"/>
    <lineage>
        <taxon>Bacteria</taxon>
        <taxon>Bacillati</taxon>
        <taxon>Bacillota</taxon>
        <taxon>Bacilli</taxon>
        <taxon>Lactobacillales</taxon>
        <taxon>Lactobacillaceae</taxon>
        <taxon>Leuconostoc</taxon>
    </lineage>
</organism>